<keyword evidence="1" id="KW-0472">Membrane</keyword>
<sequence length="316" mass="36017">MKKYDHSFHAYIQGIILIGFALLILGLIMTGNIVYYIAPSMMPFIYFALGTFFLLGIMQVFRSTKKDSHQDSCSCEADHQIKGPFPVKLLIYSIFILPILFGFILPDRALDSSVAANRGIQYGSGLGINQVSGEGESSLSRAEAYLDDPEGYINSLSENNGETDDIEHFQLEDFYDQDWYDDYYSELADEFAVEDTITVTEQNYLDVMTVLDIYLDRFIGKEIEILGFAYREEDFEDHQIVIARFSMTCCTADAGVYGTLVESQEAKDFEEDTWLFARGTIKKGQYNDFIIPIIEDAYLVEVEQPATPYVYPNFNR</sequence>
<name>A0ABS6JM50_9BACI</name>
<dbReference type="RefSeq" id="WP_217069564.1">
    <property type="nucleotide sequence ID" value="NZ_JAHQCS010000184.1"/>
</dbReference>
<dbReference type="InterPro" id="IPR015402">
    <property type="entry name" value="DUF1980"/>
</dbReference>
<evidence type="ECO:0000259" key="2">
    <source>
        <dbReference type="Pfam" id="PF09323"/>
    </source>
</evidence>
<gene>
    <name evidence="4" type="ORF">KS419_23675</name>
</gene>
<feature type="transmembrane region" description="Helical" evidence="1">
    <location>
        <begin position="12"/>
        <end position="38"/>
    </location>
</feature>
<dbReference type="PANTHER" id="PTHR40047">
    <property type="entry name" value="UPF0703 PROTEIN YCGQ"/>
    <property type="match status" value="1"/>
</dbReference>
<dbReference type="InterPro" id="IPR052955">
    <property type="entry name" value="UPF0703_membrane_permease"/>
</dbReference>
<evidence type="ECO:0000313" key="4">
    <source>
        <dbReference type="EMBL" id="MBU9714748.1"/>
    </source>
</evidence>
<dbReference type="NCBIfam" id="TIGR03943">
    <property type="entry name" value="TIGR03943 family putative permease subunit"/>
    <property type="match status" value="1"/>
</dbReference>
<proteinExistence type="predicted"/>
<dbReference type="EMBL" id="JAHQCS010000184">
    <property type="protein sequence ID" value="MBU9714748.1"/>
    <property type="molecule type" value="Genomic_DNA"/>
</dbReference>
<feature type="transmembrane region" description="Helical" evidence="1">
    <location>
        <begin position="89"/>
        <end position="106"/>
    </location>
</feature>
<organism evidence="4 5">
    <name type="scientific">Evansella tamaricis</name>
    <dbReference type="NCBI Taxonomy" id="2069301"/>
    <lineage>
        <taxon>Bacteria</taxon>
        <taxon>Bacillati</taxon>
        <taxon>Bacillota</taxon>
        <taxon>Bacilli</taxon>
        <taxon>Bacillales</taxon>
        <taxon>Bacillaceae</taxon>
        <taxon>Evansella</taxon>
    </lineage>
</organism>
<feature type="domain" description="DUF1980" evidence="3">
    <location>
        <begin position="175"/>
        <end position="312"/>
    </location>
</feature>
<protein>
    <submittedName>
        <fullName evidence="4">TIGR03943 family protein</fullName>
    </submittedName>
</protein>
<feature type="domain" description="DUF1980" evidence="2">
    <location>
        <begin position="12"/>
        <end position="121"/>
    </location>
</feature>
<dbReference type="InterPro" id="IPR048493">
    <property type="entry name" value="DUF1980_N"/>
</dbReference>
<keyword evidence="5" id="KW-1185">Reference proteome</keyword>
<dbReference type="Proteomes" id="UP000784880">
    <property type="component" value="Unassembled WGS sequence"/>
</dbReference>
<comment type="caution">
    <text evidence="4">The sequence shown here is derived from an EMBL/GenBank/DDBJ whole genome shotgun (WGS) entry which is preliminary data.</text>
</comment>
<keyword evidence="1" id="KW-0812">Transmembrane</keyword>
<dbReference type="Pfam" id="PF21537">
    <property type="entry name" value="DUF1980_C"/>
    <property type="match status" value="1"/>
</dbReference>
<accession>A0ABS6JM50</accession>
<evidence type="ECO:0000256" key="1">
    <source>
        <dbReference type="SAM" id="Phobius"/>
    </source>
</evidence>
<feature type="transmembrane region" description="Helical" evidence="1">
    <location>
        <begin position="44"/>
        <end position="61"/>
    </location>
</feature>
<reference evidence="4 5" key="1">
    <citation type="submission" date="2021-06" db="EMBL/GenBank/DDBJ databases">
        <title>Bacillus sp. RD4P76, an endophyte from a halophyte.</title>
        <authorList>
            <person name="Sun J.-Q."/>
        </authorList>
    </citation>
    <scope>NUCLEOTIDE SEQUENCE [LARGE SCALE GENOMIC DNA]</scope>
    <source>
        <strain evidence="4 5">CGMCC 1.15917</strain>
    </source>
</reference>
<evidence type="ECO:0000313" key="5">
    <source>
        <dbReference type="Proteomes" id="UP000784880"/>
    </source>
</evidence>
<evidence type="ECO:0000259" key="3">
    <source>
        <dbReference type="Pfam" id="PF21537"/>
    </source>
</evidence>
<dbReference type="Pfam" id="PF09323">
    <property type="entry name" value="DUF1980"/>
    <property type="match status" value="1"/>
</dbReference>
<dbReference type="InterPro" id="IPR048447">
    <property type="entry name" value="DUF1980_C"/>
</dbReference>
<dbReference type="PANTHER" id="PTHR40047:SF1">
    <property type="entry name" value="UPF0703 PROTEIN YCGQ"/>
    <property type="match status" value="1"/>
</dbReference>
<keyword evidence="1" id="KW-1133">Transmembrane helix</keyword>